<dbReference type="AlphaFoldDB" id="A0A9Q0GI49"/>
<comment type="caution">
    <text evidence="7">The sequence shown here is derived from an EMBL/GenBank/DDBJ whole genome shotgun (WGS) entry which is preliminary data.</text>
</comment>
<evidence type="ECO:0000256" key="3">
    <source>
        <dbReference type="ARBA" id="ARBA00023163"/>
    </source>
</evidence>
<dbReference type="InterPro" id="IPR006565">
    <property type="entry name" value="BTP"/>
</dbReference>
<feature type="domain" description="Bromodomain associated" evidence="6">
    <location>
        <begin position="32"/>
        <end position="108"/>
    </location>
</feature>
<reference evidence="7" key="1">
    <citation type="submission" date="2022-02" db="EMBL/GenBank/DDBJ databases">
        <authorList>
            <person name="Henning P.M."/>
            <person name="McCubbin A.G."/>
            <person name="Shore J.S."/>
        </authorList>
    </citation>
    <scope>NUCLEOTIDE SEQUENCE</scope>
    <source>
        <strain evidence="7">F60SS</strain>
        <tissue evidence="7">Leaves</tissue>
    </source>
</reference>
<accession>A0A9Q0GI49</accession>
<keyword evidence="8" id="KW-1185">Reference proteome</keyword>
<gene>
    <name evidence="7" type="ORF">Tsubulata_048731</name>
</gene>
<keyword evidence="3" id="KW-0804">Transcription</keyword>
<dbReference type="InterPro" id="IPR009072">
    <property type="entry name" value="Histone-fold"/>
</dbReference>
<dbReference type="InterPro" id="IPR037818">
    <property type="entry name" value="TAF8"/>
</dbReference>
<dbReference type="Pfam" id="PF07524">
    <property type="entry name" value="Bromo_TP"/>
    <property type="match status" value="1"/>
</dbReference>
<organism evidence="7 8">
    <name type="scientific">Turnera subulata</name>
    <dbReference type="NCBI Taxonomy" id="218843"/>
    <lineage>
        <taxon>Eukaryota</taxon>
        <taxon>Viridiplantae</taxon>
        <taxon>Streptophyta</taxon>
        <taxon>Embryophyta</taxon>
        <taxon>Tracheophyta</taxon>
        <taxon>Spermatophyta</taxon>
        <taxon>Magnoliopsida</taxon>
        <taxon>eudicotyledons</taxon>
        <taxon>Gunneridae</taxon>
        <taxon>Pentapetalae</taxon>
        <taxon>rosids</taxon>
        <taxon>fabids</taxon>
        <taxon>Malpighiales</taxon>
        <taxon>Passifloraceae</taxon>
        <taxon>Turnera</taxon>
    </lineage>
</organism>
<proteinExistence type="predicted"/>
<dbReference type="PANTHER" id="PTHR46338">
    <property type="entry name" value="TRANSCRIPTION INITIATION FACTOR TFIID SUBUNIT 8"/>
    <property type="match status" value="1"/>
</dbReference>
<name>A0A9Q0GI49_9ROSI</name>
<dbReference type="Proteomes" id="UP001141552">
    <property type="component" value="Unassembled WGS sequence"/>
</dbReference>
<feature type="compositionally biased region" description="Basic residues" evidence="5">
    <location>
        <begin position="9"/>
        <end position="20"/>
    </location>
</feature>
<dbReference type="EMBL" id="JAKUCV010000248">
    <property type="protein sequence ID" value="KAJ4850713.1"/>
    <property type="molecule type" value="Genomic_DNA"/>
</dbReference>
<comment type="subcellular location">
    <subcellularLocation>
        <location evidence="1">Nucleus</location>
    </subcellularLocation>
</comment>
<dbReference type="GO" id="GO:0046982">
    <property type="term" value="F:protein heterodimerization activity"/>
    <property type="evidence" value="ECO:0007669"/>
    <property type="project" value="InterPro"/>
</dbReference>
<keyword evidence="4" id="KW-0539">Nucleus</keyword>
<evidence type="ECO:0000256" key="2">
    <source>
        <dbReference type="ARBA" id="ARBA00023015"/>
    </source>
</evidence>
<evidence type="ECO:0000259" key="6">
    <source>
        <dbReference type="SMART" id="SM00576"/>
    </source>
</evidence>
<dbReference type="PANTHER" id="PTHR46338:SF13">
    <property type="entry name" value="TRANSCRIPTION INITIATION FACTOR TFIID SUBUNIT 8-LIKE"/>
    <property type="match status" value="1"/>
</dbReference>
<sequence>MIDQNTMKPKPRRKKQKPTHHPPTADPPSSPSDFGFAITKTAVSQICRSVGFKSSEISALETLTRVATLYLQTLAKTAASYSNACGRTQSNLFDLINSLHDLLSSSSQGFPGASTLHSNGAATCLLSSAALNGLAGFVNSTDEIPFAKSIPRRNRPPPPPAPPPPIGLIEARGGHIPRWLPGFPDEGAYRECDVECGNKRRPVGDLKLWEEEDLIPSYGGDGMVKEDKHGGGGGELAVDRGKVRFKIRGM</sequence>
<dbReference type="CDD" id="cd00076">
    <property type="entry name" value="HFD_SF"/>
    <property type="match status" value="1"/>
</dbReference>
<evidence type="ECO:0000256" key="4">
    <source>
        <dbReference type="ARBA" id="ARBA00023242"/>
    </source>
</evidence>
<dbReference type="OrthoDB" id="436852at2759"/>
<evidence type="ECO:0000313" key="7">
    <source>
        <dbReference type="EMBL" id="KAJ4850713.1"/>
    </source>
</evidence>
<evidence type="ECO:0000256" key="1">
    <source>
        <dbReference type="ARBA" id="ARBA00004123"/>
    </source>
</evidence>
<feature type="region of interest" description="Disordered" evidence="5">
    <location>
        <begin position="1"/>
        <end position="33"/>
    </location>
</feature>
<evidence type="ECO:0000313" key="8">
    <source>
        <dbReference type="Proteomes" id="UP001141552"/>
    </source>
</evidence>
<evidence type="ECO:0000256" key="5">
    <source>
        <dbReference type="SAM" id="MobiDB-lite"/>
    </source>
</evidence>
<dbReference type="Gene3D" id="1.10.20.10">
    <property type="entry name" value="Histone, subunit A"/>
    <property type="match status" value="1"/>
</dbReference>
<reference evidence="7" key="2">
    <citation type="journal article" date="2023" name="Plants (Basel)">
        <title>Annotation of the Turnera subulata (Passifloraceae) Draft Genome Reveals the S-Locus Evolved after the Divergence of Turneroideae from Passifloroideae in a Stepwise Manner.</title>
        <authorList>
            <person name="Henning P.M."/>
            <person name="Roalson E.H."/>
            <person name="Mir W."/>
            <person name="McCubbin A.G."/>
            <person name="Shore J.S."/>
        </authorList>
    </citation>
    <scope>NUCLEOTIDE SEQUENCE</scope>
    <source>
        <strain evidence="7">F60SS</strain>
    </source>
</reference>
<dbReference type="SMART" id="SM00576">
    <property type="entry name" value="BTP"/>
    <property type="match status" value="1"/>
</dbReference>
<dbReference type="GO" id="GO:0005669">
    <property type="term" value="C:transcription factor TFIID complex"/>
    <property type="evidence" value="ECO:0007669"/>
    <property type="project" value="InterPro"/>
</dbReference>
<protein>
    <recommendedName>
        <fullName evidence="6">Bromodomain associated domain-containing protein</fullName>
    </recommendedName>
</protein>
<keyword evidence="2" id="KW-0805">Transcription regulation</keyword>